<gene>
    <name evidence="11" type="ORF">COV95_00145</name>
</gene>
<keyword evidence="3" id="KW-0547">Nucleotide-binding</keyword>
<accession>A0A2H0K9A2</accession>
<dbReference type="SUPFAM" id="SSF50677">
    <property type="entry name" value="ValRS/IleRS/LeuRS editing domain"/>
    <property type="match status" value="1"/>
</dbReference>
<keyword evidence="5" id="KW-0648">Protein biosynthesis</keyword>
<evidence type="ECO:0000313" key="11">
    <source>
        <dbReference type="EMBL" id="PIQ67173.1"/>
    </source>
</evidence>
<evidence type="ECO:0000313" key="12">
    <source>
        <dbReference type="Proteomes" id="UP000229834"/>
    </source>
</evidence>
<dbReference type="GO" id="GO:0005829">
    <property type="term" value="C:cytosol"/>
    <property type="evidence" value="ECO:0007669"/>
    <property type="project" value="TreeGrafter"/>
</dbReference>
<comment type="catalytic activity">
    <reaction evidence="7">
        <text>tRNA(Val) + L-valine + ATP = L-valyl-tRNA(Val) + AMP + diphosphate</text>
        <dbReference type="Rhea" id="RHEA:10704"/>
        <dbReference type="Rhea" id="RHEA-COMP:9672"/>
        <dbReference type="Rhea" id="RHEA-COMP:9708"/>
        <dbReference type="ChEBI" id="CHEBI:30616"/>
        <dbReference type="ChEBI" id="CHEBI:33019"/>
        <dbReference type="ChEBI" id="CHEBI:57762"/>
        <dbReference type="ChEBI" id="CHEBI:78442"/>
        <dbReference type="ChEBI" id="CHEBI:78537"/>
        <dbReference type="ChEBI" id="CHEBI:456215"/>
        <dbReference type="EC" id="6.1.1.9"/>
    </reaction>
</comment>
<dbReference type="Proteomes" id="UP000229834">
    <property type="component" value="Unassembled WGS sequence"/>
</dbReference>
<dbReference type="PANTHER" id="PTHR11946:SF93">
    <property type="entry name" value="VALINE--TRNA LIGASE, CHLOROPLASTIC_MITOCHONDRIAL 2"/>
    <property type="match status" value="1"/>
</dbReference>
<dbReference type="SUPFAM" id="SSF47323">
    <property type="entry name" value="Anticodon-binding domain of a subclass of class I aminoacyl-tRNA synthetases"/>
    <property type="match status" value="1"/>
</dbReference>
<dbReference type="PRINTS" id="PR00986">
    <property type="entry name" value="TRNASYNTHVAL"/>
</dbReference>
<keyword evidence="4" id="KW-0067">ATP-binding</keyword>
<dbReference type="InterPro" id="IPR002303">
    <property type="entry name" value="Valyl-tRNA_ligase"/>
</dbReference>
<feature type="domain" description="Methionyl/Valyl/Leucyl/Isoleucyl-tRNA synthetase anticodon-binding" evidence="10">
    <location>
        <begin position="616"/>
        <end position="724"/>
    </location>
</feature>
<protein>
    <recommendedName>
        <fullName evidence="1 8">Valine--tRNA ligase</fullName>
        <ecNumber evidence="1 8">6.1.1.9</ecNumber>
    </recommendedName>
</protein>
<proteinExistence type="predicted"/>
<evidence type="ECO:0000256" key="6">
    <source>
        <dbReference type="ARBA" id="ARBA00023146"/>
    </source>
</evidence>
<evidence type="ECO:0000256" key="8">
    <source>
        <dbReference type="NCBIfam" id="TIGR00422"/>
    </source>
</evidence>
<dbReference type="AlphaFoldDB" id="A0A2H0K9A2"/>
<evidence type="ECO:0000256" key="7">
    <source>
        <dbReference type="ARBA" id="ARBA00047552"/>
    </source>
</evidence>
<dbReference type="Pfam" id="PF08264">
    <property type="entry name" value="Anticodon_1"/>
    <property type="match status" value="1"/>
</dbReference>
<dbReference type="GO" id="GO:0005524">
    <property type="term" value="F:ATP binding"/>
    <property type="evidence" value="ECO:0007669"/>
    <property type="project" value="UniProtKB-KW"/>
</dbReference>
<dbReference type="InterPro" id="IPR009080">
    <property type="entry name" value="tRNAsynth_Ia_anticodon-bd"/>
</dbReference>
<dbReference type="SUPFAM" id="SSF52374">
    <property type="entry name" value="Nucleotidylyl transferase"/>
    <property type="match status" value="1"/>
</dbReference>
<keyword evidence="6" id="KW-0030">Aminoacyl-tRNA synthetase</keyword>
<evidence type="ECO:0000256" key="5">
    <source>
        <dbReference type="ARBA" id="ARBA00022917"/>
    </source>
</evidence>
<evidence type="ECO:0000256" key="2">
    <source>
        <dbReference type="ARBA" id="ARBA00022598"/>
    </source>
</evidence>
<sequence>MNEKLLKPYNPKETEARIYKQWEESGYFNPDKLPERHKEAFSMVLPPPNVTGILHMGSALMLAVQDIIIRFERMRGKKTLWIPGTDHASIATETRFIKEKKISKRDFTEKRDEFVELVNDYALSNQKVIIEQMRTMGASLDWSRAAYTLDNERKTAVTEAFIKMYESELIYMGKGKIVNWDVKGQTVVSDDEIEYESVKTPLYTFRYSKDFPLPISSTRPETKVGDTAVAVHPDDERYRQFIGKTFKINFVDTELNIKIIADPSVEPDFGTGALGVTPAHSKIDEDIASRHNLESVQIIDELGRMNEKAGSLKGKKILEAREIVVQYLKDNSLLEKEEVVDQNKPKAQRSGGIIEELPKRHQFFVNVNKPIKERGGKTLKELMRESVTSGKIKILPERFEKIYLNWIDNLRDWSISRQIWYGHQLPVWYKYPAPTDDSTDFFKVSKIKPEGSGWKQFEDTLDTWFSSGLWSFSTLGWPEKTEDFKNYHPTNVLETAYDILFFWVARMILMSQFLIGDVPFRTVYLHGLVRDEKNRKISKSLGNNIDPAEMIKQFGADAMRMAMVIGTSPGNDSKISTDKFKAYKHFANKIWNVSRFVLTNSEEIDYSNKVTLSTEDREYVEEFEKIIDDITDDMDNFKFYMAAEKLYHYFWHSFADIIIEKSKEKIWNGTAEEKASAQWTIFHILERSLRALHPFMPFVTEEIWSMVPIKNKKMIIVESWANKKYDHKI</sequence>
<comment type="caution">
    <text evidence="11">The sequence shown here is derived from an EMBL/GenBank/DDBJ whole genome shotgun (WGS) entry which is preliminary data.</text>
</comment>
<dbReference type="InterPro" id="IPR013155">
    <property type="entry name" value="M/V/L/I-tRNA-synth_anticd-bd"/>
</dbReference>
<dbReference type="Gene3D" id="1.10.730.10">
    <property type="entry name" value="Isoleucyl-tRNA Synthetase, Domain 1"/>
    <property type="match status" value="1"/>
</dbReference>
<evidence type="ECO:0000256" key="4">
    <source>
        <dbReference type="ARBA" id="ARBA00022840"/>
    </source>
</evidence>
<dbReference type="EC" id="6.1.1.9" evidence="1 8"/>
<organism evidence="11 12">
    <name type="scientific">Candidatus Zambryskibacteria bacterium CG11_big_fil_rev_8_21_14_0_20_40_24</name>
    <dbReference type="NCBI Taxonomy" id="1975116"/>
    <lineage>
        <taxon>Bacteria</taxon>
        <taxon>Candidatus Zambryskiibacteriota</taxon>
    </lineage>
</organism>
<dbReference type="GO" id="GO:0006438">
    <property type="term" value="P:valyl-tRNA aminoacylation"/>
    <property type="evidence" value="ECO:0007669"/>
    <property type="project" value="UniProtKB-UniRule"/>
</dbReference>
<name>A0A2H0K9A2_9BACT</name>
<feature type="domain" description="Aminoacyl-tRNA synthetase class Ia" evidence="9">
    <location>
        <begin position="18"/>
        <end position="575"/>
    </location>
</feature>
<dbReference type="InterPro" id="IPR002300">
    <property type="entry name" value="aa-tRNA-synth_Ia"/>
</dbReference>
<dbReference type="PANTHER" id="PTHR11946">
    <property type="entry name" value="VALYL-TRNA SYNTHETASES"/>
    <property type="match status" value="1"/>
</dbReference>
<dbReference type="Gene3D" id="3.90.740.10">
    <property type="entry name" value="Valyl/Leucyl/Isoleucyl-tRNA synthetase, editing domain"/>
    <property type="match status" value="1"/>
</dbReference>
<dbReference type="InterPro" id="IPR014729">
    <property type="entry name" value="Rossmann-like_a/b/a_fold"/>
</dbReference>
<keyword evidence="2 11" id="KW-0436">Ligase</keyword>
<dbReference type="GO" id="GO:0002161">
    <property type="term" value="F:aminoacyl-tRNA deacylase activity"/>
    <property type="evidence" value="ECO:0007669"/>
    <property type="project" value="InterPro"/>
</dbReference>
<evidence type="ECO:0000256" key="1">
    <source>
        <dbReference type="ARBA" id="ARBA00013169"/>
    </source>
</evidence>
<evidence type="ECO:0000259" key="9">
    <source>
        <dbReference type="Pfam" id="PF00133"/>
    </source>
</evidence>
<evidence type="ECO:0000256" key="3">
    <source>
        <dbReference type="ARBA" id="ARBA00022741"/>
    </source>
</evidence>
<dbReference type="NCBIfam" id="NF004349">
    <property type="entry name" value="PRK05729.1"/>
    <property type="match status" value="1"/>
</dbReference>
<dbReference type="CDD" id="cd07962">
    <property type="entry name" value="Anticodon_Ia_Val"/>
    <property type="match status" value="1"/>
</dbReference>
<evidence type="ECO:0000259" key="10">
    <source>
        <dbReference type="Pfam" id="PF08264"/>
    </source>
</evidence>
<dbReference type="EMBL" id="PCVC01000005">
    <property type="protein sequence ID" value="PIQ67173.1"/>
    <property type="molecule type" value="Genomic_DNA"/>
</dbReference>
<dbReference type="InterPro" id="IPR033705">
    <property type="entry name" value="Anticodon_Ia_Val"/>
</dbReference>
<dbReference type="Pfam" id="PF00133">
    <property type="entry name" value="tRNA-synt_1"/>
    <property type="match status" value="1"/>
</dbReference>
<dbReference type="NCBIfam" id="TIGR00422">
    <property type="entry name" value="valS"/>
    <property type="match status" value="1"/>
</dbReference>
<dbReference type="Gene3D" id="3.40.50.620">
    <property type="entry name" value="HUPs"/>
    <property type="match status" value="2"/>
</dbReference>
<dbReference type="GO" id="GO:0004832">
    <property type="term" value="F:valine-tRNA ligase activity"/>
    <property type="evidence" value="ECO:0007669"/>
    <property type="project" value="UniProtKB-UniRule"/>
</dbReference>
<dbReference type="InterPro" id="IPR009008">
    <property type="entry name" value="Val/Leu/Ile-tRNA-synth_edit"/>
</dbReference>
<reference evidence="11 12" key="1">
    <citation type="submission" date="2017-09" db="EMBL/GenBank/DDBJ databases">
        <title>Depth-based differentiation of microbial function through sediment-hosted aquifers and enrichment of novel symbionts in the deep terrestrial subsurface.</title>
        <authorList>
            <person name="Probst A.J."/>
            <person name="Ladd B."/>
            <person name="Jarett J.K."/>
            <person name="Geller-Mcgrath D.E."/>
            <person name="Sieber C.M."/>
            <person name="Emerson J.B."/>
            <person name="Anantharaman K."/>
            <person name="Thomas B.C."/>
            <person name="Malmstrom R."/>
            <person name="Stieglmeier M."/>
            <person name="Klingl A."/>
            <person name="Woyke T."/>
            <person name="Ryan C.M."/>
            <person name="Banfield J.F."/>
        </authorList>
    </citation>
    <scope>NUCLEOTIDE SEQUENCE [LARGE SCALE GENOMIC DNA]</scope>
    <source>
        <strain evidence="11">CG11_big_fil_rev_8_21_14_0_20_40_24</strain>
    </source>
</reference>